<gene>
    <name evidence="3" type="ORF">CCHLO57077_00019202</name>
</gene>
<evidence type="ECO:0000313" key="3">
    <source>
        <dbReference type="EMBL" id="CAI6095868.1"/>
    </source>
</evidence>
<organism evidence="3 4">
    <name type="scientific">Clonostachys chloroleuca</name>
    <dbReference type="NCBI Taxonomy" id="1926264"/>
    <lineage>
        <taxon>Eukaryota</taxon>
        <taxon>Fungi</taxon>
        <taxon>Dikarya</taxon>
        <taxon>Ascomycota</taxon>
        <taxon>Pezizomycotina</taxon>
        <taxon>Sordariomycetes</taxon>
        <taxon>Hypocreomycetidae</taxon>
        <taxon>Hypocreales</taxon>
        <taxon>Bionectriaceae</taxon>
        <taxon>Clonostachys</taxon>
    </lineage>
</organism>
<keyword evidence="2" id="KW-0732">Signal</keyword>
<keyword evidence="4" id="KW-1185">Reference proteome</keyword>
<feature type="signal peptide" evidence="2">
    <location>
        <begin position="1"/>
        <end position="21"/>
    </location>
</feature>
<comment type="caution">
    <text evidence="3">The sequence shown here is derived from an EMBL/GenBank/DDBJ whole genome shotgun (WGS) entry which is preliminary data.</text>
</comment>
<sequence>MRGAFLRFVYLHGRLWALSAALHSHASSGQGTDATAYDCSEAAVNCCEVTVRDLREIGQPMYCMMTPTWAMSSYAAVLALKLFSQLYGDRPGQEVELLALLAEVALQLERAGTDPNHRFGIPARTRSFPGTPQTINNTQDSGPCGTR</sequence>
<dbReference type="EMBL" id="CABFNP030001269">
    <property type="protein sequence ID" value="CAI6095868.1"/>
    <property type="molecule type" value="Genomic_DNA"/>
</dbReference>
<accession>A0AA35Q4S2</accession>
<feature type="non-terminal residue" evidence="3">
    <location>
        <position position="147"/>
    </location>
</feature>
<proteinExistence type="predicted"/>
<feature type="region of interest" description="Disordered" evidence="1">
    <location>
        <begin position="116"/>
        <end position="147"/>
    </location>
</feature>
<name>A0AA35Q4S2_9HYPO</name>
<dbReference type="AlphaFoldDB" id="A0AA35Q4S2"/>
<evidence type="ECO:0000256" key="1">
    <source>
        <dbReference type="SAM" id="MobiDB-lite"/>
    </source>
</evidence>
<protein>
    <submittedName>
        <fullName evidence="3">Uncharacterized protein</fullName>
    </submittedName>
</protein>
<evidence type="ECO:0000256" key="2">
    <source>
        <dbReference type="SAM" id="SignalP"/>
    </source>
</evidence>
<dbReference type="Proteomes" id="UP001160390">
    <property type="component" value="Unassembled WGS sequence"/>
</dbReference>
<feature type="chain" id="PRO_5041353804" evidence="2">
    <location>
        <begin position="22"/>
        <end position="147"/>
    </location>
</feature>
<reference evidence="3" key="1">
    <citation type="submission" date="2023-01" db="EMBL/GenBank/DDBJ databases">
        <authorList>
            <person name="Piombo E."/>
        </authorList>
    </citation>
    <scope>NUCLEOTIDE SEQUENCE</scope>
</reference>
<evidence type="ECO:0000313" key="4">
    <source>
        <dbReference type="Proteomes" id="UP001160390"/>
    </source>
</evidence>
<feature type="compositionally biased region" description="Polar residues" evidence="1">
    <location>
        <begin position="128"/>
        <end position="141"/>
    </location>
</feature>